<dbReference type="Gene3D" id="6.10.250.290">
    <property type="match status" value="1"/>
</dbReference>
<keyword evidence="2 5" id="KW-0689">Ribosomal protein</keyword>
<dbReference type="InterPro" id="IPR043141">
    <property type="entry name" value="Ribosomal_uL10-like_sf"/>
</dbReference>
<evidence type="ECO:0000256" key="2">
    <source>
        <dbReference type="ARBA" id="ARBA00022980"/>
    </source>
</evidence>
<keyword evidence="5" id="KW-0694">RNA-binding</keyword>
<dbReference type="Pfam" id="PF00466">
    <property type="entry name" value="Ribosomal_L10"/>
    <property type="match status" value="1"/>
</dbReference>
<evidence type="ECO:0000256" key="3">
    <source>
        <dbReference type="ARBA" id="ARBA00023274"/>
    </source>
</evidence>
<evidence type="ECO:0000256" key="4">
    <source>
        <dbReference type="ARBA" id="ARBA00035202"/>
    </source>
</evidence>
<dbReference type="InterPro" id="IPR047865">
    <property type="entry name" value="Ribosomal_uL10_bac_type"/>
</dbReference>
<keyword evidence="5" id="KW-0699">rRNA-binding</keyword>
<dbReference type="GO" id="GO:0070180">
    <property type="term" value="F:large ribosomal subunit rRNA binding"/>
    <property type="evidence" value="ECO:0007669"/>
    <property type="project" value="UniProtKB-UniRule"/>
</dbReference>
<dbReference type="SUPFAM" id="SSF160369">
    <property type="entry name" value="Ribosomal protein L10-like"/>
    <property type="match status" value="1"/>
</dbReference>
<dbReference type="Gene3D" id="3.30.70.1730">
    <property type="match status" value="1"/>
</dbReference>
<evidence type="ECO:0000256" key="5">
    <source>
        <dbReference type="HAMAP-Rule" id="MF_00362"/>
    </source>
</evidence>
<proteinExistence type="inferred from homology"/>
<organism evidence="6 7">
    <name type="scientific">Candidatus Wildermuthbacteria bacterium RIFCSPHIGHO2_02_FULL_49_9</name>
    <dbReference type="NCBI Taxonomy" id="1802456"/>
    <lineage>
        <taxon>Bacteria</taxon>
        <taxon>Candidatus Wildermuthiibacteriota</taxon>
    </lineage>
</organism>
<sequence>MPKTKTQKQNILSQIADNLKRQKSLLFVDYKGIGVKDLSQLRKQLKAAGAKFEVAKKTLLKKAFAEQGLKTDFKEMKGQIAVVYSFDDPMAGVKTAHTFAKGREDMKMLGGYMENRLLNEDEVKELALLPSREQLLGMFVATLAAPMQSFARVLQGNIKGLVVALSAIKK</sequence>
<comment type="similarity">
    <text evidence="1 5">Belongs to the universal ribosomal protein uL10 family.</text>
</comment>
<dbReference type="GO" id="GO:0005840">
    <property type="term" value="C:ribosome"/>
    <property type="evidence" value="ECO:0007669"/>
    <property type="project" value="UniProtKB-KW"/>
</dbReference>
<gene>
    <name evidence="5" type="primary">rplJ</name>
    <name evidence="6" type="ORF">A3D64_03105</name>
</gene>
<dbReference type="CDD" id="cd05797">
    <property type="entry name" value="Ribosomal_L10"/>
    <property type="match status" value="1"/>
</dbReference>
<comment type="caution">
    <text evidence="6">The sequence shown here is derived from an EMBL/GenBank/DDBJ whole genome shotgun (WGS) entry which is preliminary data.</text>
</comment>
<dbReference type="InterPro" id="IPR022973">
    <property type="entry name" value="Ribosomal_uL10_bac"/>
</dbReference>
<protein>
    <recommendedName>
        <fullName evidence="4 5">Large ribosomal subunit protein uL10</fullName>
    </recommendedName>
</protein>
<dbReference type="Proteomes" id="UP000178613">
    <property type="component" value="Unassembled WGS sequence"/>
</dbReference>
<dbReference type="EMBL" id="MHUB01000010">
    <property type="protein sequence ID" value="OHA71110.1"/>
    <property type="molecule type" value="Genomic_DNA"/>
</dbReference>
<evidence type="ECO:0000256" key="1">
    <source>
        <dbReference type="ARBA" id="ARBA00008889"/>
    </source>
</evidence>
<name>A0A1G2RE52_9BACT</name>
<evidence type="ECO:0000313" key="6">
    <source>
        <dbReference type="EMBL" id="OHA71110.1"/>
    </source>
</evidence>
<accession>A0A1G2RE52</accession>
<dbReference type="HAMAP" id="MF_00362">
    <property type="entry name" value="Ribosomal_uL10"/>
    <property type="match status" value="1"/>
</dbReference>
<comment type="function">
    <text evidence="5">Forms part of the ribosomal stalk, playing a central role in the interaction of the ribosome with GTP-bound translation factors.</text>
</comment>
<dbReference type="PANTHER" id="PTHR11560">
    <property type="entry name" value="39S RIBOSOMAL PROTEIN L10, MITOCHONDRIAL"/>
    <property type="match status" value="1"/>
</dbReference>
<keyword evidence="3 5" id="KW-0687">Ribonucleoprotein</keyword>
<dbReference type="InterPro" id="IPR001790">
    <property type="entry name" value="Ribosomal_uL10"/>
</dbReference>
<comment type="subunit">
    <text evidence="5">Part of the ribosomal stalk of the 50S ribosomal subunit. The N-terminus interacts with L11 and the large rRNA to form the base of the stalk. The C-terminus forms an elongated spine to which L12 dimers bind in a sequential fashion forming a multimeric L10(L12)X complex.</text>
</comment>
<reference evidence="6 7" key="1">
    <citation type="journal article" date="2016" name="Nat. Commun.">
        <title>Thousands of microbial genomes shed light on interconnected biogeochemical processes in an aquifer system.</title>
        <authorList>
            <person name="Anantharaman K."/>
            <person name="Brown C.T."/>
            <person name="Hug L.A."/>
            <person name="Sharon I."/>
            <person name="Castelle C.J."/>
            <person name="Probst A.J."/>
            <person name="Thomas B.C."/>
            <person name="Singh A."/>
            <person name="Wilkins M.J."/>
            <person name="Karaoz U."/>
            <person name="Brodie E.L."/>
            <person name="Williams K.H."/>
            <person name="Hubbard S.S."/>
            <person name="Banfield J.F."/>
        </authorList>
    </citation>
    <scope>NUCLEOTIDE SEQUENCE [LARGE SCALE GENOMIC DNA]</scope>
</reference>
<dbReference type="NCBIfam" id="NF000955">
    <property type="entry name" value="PRK00099.1-1"/>
    <property type="match status" value="1"/>
</dbReference>
<dbReference type="GO" id="GO:1990904">
    <property type="term" value="C:ribonucleoprotein complex"/>
    <property type="evidence" value="ECO:0007669"/>
    <property type="project" value="UniProtKB-KW"/>
</dbReference>
<dbReference type="GO" id="GO:0006412">
    <property type="term" value="P:translation"/>
    <property type="evidence" value="ECO:0007669"/>
    <property type="project" value="UniProtKB-UniRule"/>
</dbReference>
<evidence type="ECO:0000313" key="7">
    <source>
        <dbReference type="Proteomes" id="UP000178613"/>
    </source>
</evidence>
<dbReference type="AlphaFoldDB" id="A0A1G2RE52"/>